<organism evidence="1 2">
    <name type="scientific">Trichonephila clavipes</name>
    <name type="common">Golden silk orbweaver</name>
    <name type="synonym">Nephila clavipes</name>
    <dbReference type="NCBI Taxonomy" id="2585209"/>
    <lineage>
        <taxon>Eukaryota</taxon>
        <taxon>Metazoa</taxon>
        <taxon>Ecdysozoa</taxon>
        <taxon>Arthropoda</taxon>
        <taxon>Chelicerata</taxon>
        <taxon>Arachnida</taxon>
        <taxon>Araneae</taxon>
        <taxon>Araneomorphae</taxon>
        <taxon>Entelegynae</taxon>
        <taxon>Araneoidea</taxon>
        <taxon>Nephilidae</taxon>
        <taxon>Trichonephila</taxon>
    </lineage>
</organism>
<dbReference type="EMBL" id="BMAU01021359">
    <property type="protein sequence ID" value="GFY22180.1"/>
    <property type="molecule type" value="Genomic_DNA"/>
</dbReference>
<protein>
    <submittedName>
        <fullName evidence="1">Probable RNA-directed DNA polymerase from transposon BS</fullName>
    </submittedName>
</protein>
<keyword evidence="1" id="KW-0808">Transferase</keyword>
<dbReference type="GO" id="GO:0003964">
    <property type="term" value="F:RNA-directed DNA polymerase activity"/>
    <property type="evidence" value="ECO:0007669"/>
    <property type="project" value="UniProtKB-KW"/>
</dbReference>
<keyword evidence="1" id="KW-0548">Nucleotidyltransferase</keyword>
<dbReference type="AlphaFoldDB" id="A0A8X6VTI4"/>
<evidence type="ECO:0000313" key="2">
    <source>
        <dbReference type="Proteomes" id="UP000887159"/>
    </source>
</evidence>
<dbReference type="PANTHER" id="PTHR19446">
    <property type="entry name" value="REVERSE TRANSCRIPTASES"/>
    <property type="match status" value="1"/>
</dbReference>
<evidence type="ECO:0000313" key="1">
    <source>
        <dbReference type="EMBL" id="GFY22180.1"/>
    </source>
</evidence>
<comment type="caution">
    <text evidence="1">The sequence shown here is derived from an EMBL/GenBank/DDBJ whole genome shotgun (WGS) entry which is preliminary data.</text>
</comment>
<sequence>MDLKKTSPSEIQGFIKNLKPNKSPGTDFITNRILKNFPTKFIIFIDLLLNMLLENCYFPKSCRMAVVIPILKPNSDDSNPQNYHPISLLSRLSKAYEFVILNRLNQHCLARNIITPEQHGFVTKCSTVTQLLSVTELAHTGF</sequence>
<keyword evidence="1" id="KW-0695">RNA-directed DNA polymerase</keyword>
<reference evidence="1" key="1">
    <citation type="submission" date="2020-08" db="EMBL/GenBank/DDBJ databases">
        <title>Multicomponent nature underlies the extraordinary mechanical properties of spider dragline silk.</title>
        <authorList>
            <person name="Kono N."/>
            <person name="Nakamura H."/>
            <person name="Mori M."/>
            <person name="Yoshida Y."/>
            <person name="Ohtoshi R."/>
            <person name="Malay A.D."/>
            <person name="Moran D.A.P."/>
            <person name="Tomita M."/>
            <person name="Numata K."/>
            <person name="Arakawa K."/>
        </authorList>
    </citation>
    <scope>NUCLEOTIDE SEQUENCE</scope>
</reference>
<gene>
    <name evidence="1" type="primary">RTase</name>
    <name evidence="1" type="ORF">TNCV_3298231</name>
</gene>
<dbReference type="Proteomes" id="UP000887159">
    <property type="component" value="Unassembled WGS sequence"/>
</dbReference>
<proteinExistence type="predicted"/>
<keyword evidence="2" id="KW-1185">Reference proteome</keyword>
<name>A0A8X6VTI4_TRICX</name>
<accession>A0A8X6VTI4</accession>